<keyword evidence="1" id="KW-0540">Nuclease</keyword>
<dbReference type="STRING" id="767817.Desgi_2511"/>
<dbReference type="Proteomes" id="UP000013520">
    <property type="component" value="Chromosome"/>
</dbReference>
<organism evidence="5 6">
    <name type="scientific">Desulfoscipio gibsoniae DSM 7213</name>
    <dbReference type="NCBI Taxonomy" id="767817"/>
    <lineage>
        <taxon>Bacteria</taxon>
        <taxon>Bacillati</taxon>
        <taxon>Bacillota</taxon>
        <taxon>Clostridia</taxon>
        <taxon>Eubacteriales</taxon>
        <taxon>Desulfallaceae</taxon>
        <taxon>Desulfoscipio</taxon>
    </lineage>
</organism>
<dbReference type="Gene3D" id="3.30.420.10">
    <property type="entry name" value="Ribonuclease H-like superfamily/Ribonuclease H"/>
    <property type="match status" value="1"/>
</dbReference>
<dbReference type="KEGG" id="dgi:Desgi_2511"/>
<feature type="domain" description="Exonuclease" evidence="4">
    <location>
        <begin position="49"/>
        <end position="217"/>
    </location>
</feature>
<name>R4KFG4_9FIRM</name>
<dbReference type="NCBIfam" id="TIGR00573">
    <property type="entry name" value="dnaq"/>
    <property type="match status" value="1"/>
</dbReference>
<proteinExistence type="predicted"/>
<keyword evidence="6" id="KW-1185">Reference proteome</keyword>
<dbReference type="RefSeq" id="WP_006521646.1">
    <property type="nucleotide sequence ID" value="NC_021184.1"/>
</dbReference>
<dbReference type="Pfam" id="PF00929">
    <property type="entry name" value="RNase_T"/>
    <property type="match status" value="1"/>
</dbReference>
<evidence type="ECO:0000313" key="5">
    <source>
        <dbReference type="EMBL" id="AGL01918.1"/>
    </source>
</evidence>
<dbReference type="GO" id="GO:0005829">
    <property type="term" value="C:cytosol"/>
    <property type="evidence" value="ECO:0007669"/>
    <property type="project" value="TreeGrafter"/>
</dbReference>
<dbReference type="AlphaFoldDB" id="R4KFG4"/>
<dbReference type="HOGENOM" id="CLU_047806_7_0_9"/>
<dbReference type="EMBL" id="CP003273">
    <property type="protein sequence ID" value="AGL01918.1"/>
    <property type="molecule type" value="Genomic_DNA"/>
</dbReference>
<evidence type="ECO:0000259" key="4">
    <source>
        <dbReference type="SMART" id="SM00479"/>
    </source>
</evidence>
<dbReference type="SUPFAM" id="SSF53098">
    <property type="entry name" value="Ribonuclease H-like"/>
    <property type="match status" value="1"/>
</dbReference>
<evidence type="ECO:0000256" key="3">
    <source>
        <dbReference type="ARBA" id="ARBA00022839"/>
    </source>
</evidence>
<protein>
    <submittedName>
        <fullName evidence="5">Exonuclease, DNA polymerase III, epsilon subunit family</fullName>
    </submittedName>
</protein>
<evidence type="ECO:0000256" key="2">
    <source>
        <dbReference type="ARBA" id="ARBA00022801"/>
    </source>
</evidence>
<keyword evidence="3 5" id="KW-0269">Exonuclease</keyword>
<dbReference type="SMART" id="SM00479">
    <property type="entry name" value="EXOIII"/>
    <property type="match status" value="1"/>
</dbReference>
<accession>R4KFG4</accession>
<dbReference type="CDD" id="cd06127">
    <property type="entry name" value="DEDDh"/>
    <property type="match status" value="1"/>
</dbReference>
<dbReference type="eggNOG" id="COG0847">
    <property type="taxonomic scope" value="Bacteria"/>
</dbReference>
<dbReference type="GO" id="GO:0008408">
    <property type="term" value="F:3'-5' exonuclease activity"/>
    <property type="evidence" value="ECO:0007669"/>
    <property type="project" value="TreeGrafter"/>
</dbReference>
<keyword evidence="2" id="KW-0378">Hydrolase</keyword>
<dbReference type="InterPro" id="IPR013520">
    <property type="entry name" value="Ribonucl_H"/>
</dbReference>
<dbReference type="InterPro" id="IPR012337">
    <property type="entry name" value="RNaseH-like_sf"/>
</dbReference>
<sequence>MFFQLVETGKKNTCGKTPELDKELSLYIKKLASRGKIRIPKRLNLREIDFAVIDLETTGFYPSGGDEIISIGAVLIRGGRIYRRLSFNRLVNPYRNIPEEVIRLTGISPNQVSKACSIYKVMPDFLSFIDGNVLIGHMINFDLSFLNRKLKLCRTKIYNKSLDTANLAKALLPTLSDYSLDGLLTRFNIGNEGRHTALGDALLTAQLFLALLELGFEKNTARWCDLDNCLKLSEQSEFIQFGI</sequence>
<dbReference type="PANTHER" id="PTHR30231:SF4">
    <property type="entry name" value="PROTEIN NEN2"/>
    <property type="match status" value="1"/>
</dbReference>
<dbReference type="GO" id="GO:0006260">
    <property type="term" value="P:DNA replication"/>
    <property type="evidence" value="ECO:0007669"/>
    <property type="project" value="InterPro"/>
</dbReference>
<gene>
    <name evidence="5" type="ORF">Desgi_2511</name>
</gene>
<dbReference type="InterPro" id="IPR036397">
    <property type="entry name" value="RNaseH_sf"/>
</dbReference>
<dbReference type="InterPro" id="IPR006054">
    <property type="entry name" value="DnaQ"/>
</dbReference>
<dbReference type="GO" id="GO:0003887">
    <property type="term" value="F:DNA-directed DNA polymerase activity"/>
    <property type="evidence" value="ECO:0007669"/>
    <property type="project" value="InterPro"/>
</dbReference>
<reference evidence="5 6" key="1">
    <citation type="submission" date="2012-01" db="EMBL/GenBank/DDBJ databases">
        <title>Complete sequence of Desulfotomaculum gibsoniae DSM 7213.</title>
        <authorList>
            <consortium name="US DOE Joint Genome Institute"/>
            <person name="Lucas S."/>
            <person name="Han J."/>
            <person name="Lapidus A."/>
            <person name="Cheng J.-F."/>
            <person name="Goodwin L."/>
            <person name="Pitluck S."/>
            <person name="Peters L."/>
            <person name="Ovchinnikova G."/>
            <person name="Teshima H."/>
            <person name="Detter J.C."/>
            <person name="Han C."/>
            <person name="Tapia R."/>
            <person name="Land M."/>
            <person name="Hauser L."/>
            <person name="Kyrpides N."/>
            <person name="Ivanova N."/>
            <person name="Pagani I."/>
            <person name="Parshina S."/>
            <person name="Plugge C."/>
            <person name="Muyzer G."/>
            <person name="Kuever J."/>
            <person name="Ivanova A."/>
            <person name="Nazina T."/>
            <person name="Klenk H.-P."/>
            <person name="Brambilla E."/>
            <person name="Spring S."/>
            <person name="Stams A.F."/>
            <person name="Woyke T."/>
        </authorList>
    </citation>
    <scope>NUCLEOTIDE SEQUENCE [LARGE SCALE GENOMIC DNA]</scope>
    <source>
        <strain evidence="5 6">DSM 7213</strain>
    </source>
</reference>
<evidence type="ECO:0000256" key="1">
    <source>
        <dbReference type="ARBA" id="ARBA00022722"/>
    </source>
</evidence>
<dbReference type="FunFam" id="3.30.420.10:FF:000045">
    <property type="entry name" value="3'-5' exonuclease DinG"/>
    <property type="match status" value="1"/>
</dbReference>
<dbReference type="PANTHER" id="PTHR30231">
    <property type="entry name" value="DNA POLYMERASE III SUBUNIT EPSILON"/>
    <property type="match status" value="1"/>
</dbReference>
<evidence type="ECO:0000313" key="6">
    <source>
        <dbReference type="Proteomes" id="UP000013520"/>
    </source>
</evidence>
<dbReference type="GO" id="GO:0003677">
    <property type="term" value="F:DNA binding"/>
    <property type="evidence" value="ECO:0007669"/>
    <property type="project" value="InterPro"/>
</dbReference>